<sequence>MTLDSKAHRWVVLGALHFDISTKIDGRWFALTEDAQTWTDIQAELGGVAGNIVRSFAEVREQVDLIAVVGDDPLGQLLLETADSAIAAATVWPAVIPRTRTGIVNIIHIGGGVTDARLMIAPDRSAVDSVRYSDVSHKLAELRHEASDLILDGYMLREQLDLWLDDLQVLKNDGWRIHLELVPHSGWQGLAAHTLDRLSMLCATISASLGTLEKILGLPSGLELGAEQRAARFAEHAQASWTESNARITGRFGATMSSFGPSMVLVSRSLVPVHKACAELPDNWTLSVGDAANAGRLWRS</sequence>
<reference evidence="1 2" key="1">
    <citation type="submission" date="2019-10" db="EMBL/GenBank/DDBJ databases">
        <title>Whole genome shotgun sequence of Acrocarpospora macrocephala NBRC 16266.</title>
        <authorList>
            <person name="Ichikawa N."/>
            <person name="Kimura A."/>
            <person name="Kitahashi Y."/>
            <person name="Komaki H."/>
            <person name="Oguchi A."/>
        </authorList>
    </citation>
    <scope>NUCLEOTIDE SEQUENCE [LARGE SCALE GENOMIC DNA]</scope>
    <source>
        <strain evidence="1 2">NBRC 16266</strain>
    </source>
</reference>
<keyword evidence="2" id="KW-1185">Reference proteome</keyword>
<proteinExistence type="predicted"/>
<evidence type="ECO:0000313" key="2">
    <source>
        <dbReference type="Proteomes" id="UP000331127"/>
    </source>
</evidence>
<dbReference type="InterPro" id="IPR029056">
    <property type="entry name" value="Ribokinase-like"/>
</dbReference>
<evidence type="ECO:0000313" key="1">
    <source>
        <dbReference type="EMBL" id="GES07279.1"/>
    </source>
</evidence>
<dbReference type="Proteomes" id="UP000331127">
    <property type="component" value="Unassembled WGS sequence"/>
</dbReference>
<gene>
    <name evidence="1" type="ORF">Amac_008740</name>
</gene>
<organism evidence="1 2">
    <name type="scientific">Acrocarpospora macrocephala</name>
    <dbReference type="NCBI Taxonomy" id="150177"/>
    <lineage>
        <taxon>Bacteria</taxon>
        <taxon>Bacillati</taxon>
        <taxon>Actinomycetota</taxon>
        <taxon>Actinomycetes</taxon>
        <taxon>Streptosporangiales</taxon>
        <taxon>Streptosporangiaceae</taxon>
        <taxon>Acrocarpospora</taxon>
    </lineage>
</organism>
<dbReference type="SUPFAM" id="SSF53613">
    <property type="entry name" value="Ribokinase-like"/>
    <property type="match status" value="1"/>
</dbReference>
<dbReference type="Gene3D" id="3.40.1190.20">
    <property type="match status" value="1"/>
</dbReference>
<accession>A0A5M3WG62</accession>
<dbReference type="AlphaFoldDB" id="A0A5M3WG62"/>
<evidence type="ECO:0008006" key="3">
    <source>
        <dbReference type="Google" id="ProtNLM"/>
    </source>
</evidence>
<dbReference type="OrthoDB" id="9808601at2"/>
<comment type="caution">
    <text evidence="1">The sequence shown here is derived from an EMBL/GenBank/DDBJ whole genome shotgun (WGS) entry which is preliminary data.</text>
</comment>
<dbReference type="RefSeq" id="WP_155352982.1">
    <property type="nucleotide sequence ID" value="NZ_BAAAHL010000077.1"/>
</dbReference>
<protein>
    <recommendedName>
        <fullName evidence="3">Carbohydrate kinase PfkB domain-containing protein</fullName>
    </recommendedName>
</protein>
<dbReference type="EMBL" id="BLAE01000005">
    <property type="protein sequence ID" value="GES07279.1"/>
    <property type="molecule type" value="Genomic_DNA"/>
</dbReference>
<name>A0A5M3WG62_9ACTN</name>